<dbReference type="GO" id="GO:0005737">
    <property type="term" value="C:cytoplasm"/>
    <property type="evidence" value="ECO:0007669"/>
    <property type="project" value="TreeGrafter"/>
</dbReference>
<dbReference type="SFLD" id="SFLDG01086">
    <property type="entry name" value="elongater_protein-like"/>
    <property type="match status" value="1"/>
</dbReference>
<dbReference type="SUPFAM" id="SSF102114">
    <property type="entry name" value="Radical SAM enzymes"/>
    <property type="match status" value="1"/>
</dbReference>
<dbReference type="eggNOG" id="COG1243">
    <property type="taxonomic scope" value="Bacteria"/>
</dbReference>
<dbReference type="InterPro" id="IPR039661">
    <property type="entry name" value="ELP3"/>
</dbReference>
<keyword evidence="6" id="KW-0411">Iron-sulfur</keyword>
<dbReference type="GO" id="GO:0051539">
    <property type="term" value="F:4 iron, 4 sulfur cluster binding"/>
    <property type="evidence" value="ECO:0007669"/>
    <property type="project" value="UniProtKB-KW"/>
</dbReference>
<dbReference type="PANTHER" id="PTHR11135">
    <property type="entry name" value="HISTONE ACETYLTRANSFERASE-RELATED"/>
    <property type="match status" value="1"/>
</dbReference>
<keyword evidence="3" id="KW-0949">S-adenosyl-L-methionine</keyword>
<feature type="domain" description="Radical SAM core" evidence="7">
    <location>
        <begin position="4"/>
        <end position="243"/>
    </location>
</feature>
<dbReference type="PROSITE" id="PS51918">
    <property type="entry name" value="RADICAL_SAM"/>
    <property type="match status" value="1"/>
</dbReference>
<dbReference type="Gene3D" id="3.80.30.20">
    <property type="entry name" value="tm_1862 like domain"/>
    <property type="match status" value="1"/>
</dbReference>
<keyword evidence="2" id="KW-0004">4Fe-4S</keyword>
<comment type="cofactor">
    <cofactor evidence="1">
        <name>[4Fe-4S] cluster</name>
        <dbReference type="ChEBI" id="CHEBI:49883"/>
    </cofactor>
</comment>
<evidence type="ECO:0000256" key="4">
    <source>
        <dbReference type="ARBA" id="ARBA00022723"/>
    </source>
</evidence>
<evidence type="ECO:0000313" key="8">
    <source>
        <dbReference type="EMBL" id="ABC78176.1"/>
    </source>
</evidence>
<keyword evidence="4" id="KW-0479">Metal-binding</keyword>
<evidence type="ECO:0000256" key="1">
    <source>
        <dbReference type="ARBA" id="ARBA00001966"/>
    </source>
</evidence>
<dbReference type="InterPro" id="IPR007197">
    <property type="entry name" value="rSAM"/>
</dbReference>
<evidence type="ECO:0000256" key="6">
    <source>
        <dbReference type="ARBA" id="ARBA00023014"/>
    </source>
</evidence>
<evidence type="ECO:0000256" key="3">
    <source>
        <dbReference type="ARBA" id="ARBA00022691"/>
    </source>
</evidence>
<dbReference type="InterPro" id="IPR023404">
    <property type="entry name" value="rSAM_horseshoe"/>
</dbReference>
<dbReference type="EMBL" id="CP000252">
    <property type="protein sequence ID" value="ABC78176.1"/>
    <property type="molecule type" value="Genomic_DNA"/>
</dbReference>
<name>Q2LVR3_SYNAS</name>
<dbReference type="GO" id="GO:0003824">
    <property type="term" value="F:catalytic activity"/>
    <property type="evidence" value="ECO:0007669"/>
    <property type="project" value="InterPro"/>
</dbReference>
<sequence>MKESEFSVASPLIIPVFLPWQGCRQRCIFCNESITTGTFPAAFSEAAFEKTVTLYSENQKRGKSPVQIAFYGGTFTGMDRKEQTRLLQLAEPYIREGRVDSLRISTRPDEIDEDLLDFLRRHGVRTVELGAQSLVEEVLRHSRRGHTVGDVFSAVERLRRKGFEVGIHLMMGLPGDSPQFFAATIDRTLDLQPDTVRLHPTLVFRNTVLATLYARGQYSPLSLNEAVGLSRYALLRLEKGGIPVIRLGLQSTPEMELPGNIVAGPYHPAFRSLVNAAIFRDMATTLLSEARSEGRAVSFFLSPRDVSDFRGHKGENLSLLAERFRPLKIEVTNDPDYTRGWLTLRIGDRSISMHRTGLRPILS</sequence>
<dbReference type="CDD" id="cd01335">
    <property type="entry name" value="Radical_SAM"/>
    <property type="match status" value="1"/>
</dbReference>
<keyword evidence="9" id="KW-1185">Reference proteome</keyword>
<dbReference type="GO" id="GO:0002926">
    <property type="term" value="P:tRNA wobble base 5-methoxycarbonylmethyl-2-thiouridinylation"/>
    <property type="evidence" value="ECO:0007669"/>
    <property type="project" value="TreeGrafter"/>
</dbReference>
<dbReference type="Pfam" id="PF04055">
    <property type="entry name" value="Radical_SAM"/>
    <property type="match status" value="1"/>
</dbReference>
<dbReference type="RefSeq" id="WP_011418196.1">
    <property type="nucleotide sequence ID" value="NC_007759.1"/>
</dbReference>
<dbReference type="STRING" id="56780.SYN_00795"/>
<accession>Q2LVR3</accession>
<dbReference type="InterPro" id="IPR058240">
    <property type="entry name" value="rSAM_sf"/>
</dbReference>
<dbReference type="InterPro" id="IPR032432">
    <property type="entry name" value="Radical_SAM_C"/>
</dbReference>
<dbReference type="SMART" id="SM00729">
    <property type="entry name" value="Elp3"/>
    <property type="match status" value="1"/>
</dbReference>
<dbReference type="HOGENOM" id="CLU_057482_0_0_7"/>
<gene>
    <name evidence="8" type="ORF">SYN_00795</name>
</gene>
<dbReference type="OrthoDB" id="9815044at2"/>
<dbReference type="SFLD" id="SFLDS00029">
    <property type="entry name" value="Radical_SAM"/>
    <property type="match status" value="1"/>
</dbReference>
<dbReference type="AlphaFoldDB" id="Q2LVR3"/>
<dbReference type="SFLD" id="SFLDG01082">
    <property type="entry name" value="B12-binding_domain_containing"/>
    <property type="match status" value="1"/>
</dbReference>
<dbReference type="Pfam" id="PF16199">
    <property type="entry name" value="Radical_SAM_C"/>
    <property type="match status" value="1"/>
</dbReference>
<dbReference type="InterPro" id="IPR006638">
    <property type="entry name" value="Elp3/MiaA/NifB-like_rSAM"/>
</dbReference>
<evidence type="ECO:0000259" key="7">
    <source>
        <dbReference type="PROSITE" id="PS51918"/>
    </source>
</evidence>
<dbReference type="Proteomes" id="UP000001933">
    <property type="component" value="Chromosome"/>
</dbReference>
<reference evidence="8 9" key="1">
    <citation type="journal article" date="2007" name="Proc. Natl. Acad. Sci. U.S.A.">
        <title>The genome of Syntrophus aciditrophicus: life at the thermodynamic limit of microbial growth.</title>
        <authorList>
            <person name="McInerney M.J."/>
            <person name="Rohlin L."/>
            <person name="Mouttaki H."/>
            <person name="Kim U."/>
            <person name="Krupp R.S."/>
            <person name="Rios-Hernandez L."/>
            <person name="Sieber J."/>
            <person name="Struchtemeyer C.G."/>
            <person name="Bhattacharyya A."/>
            <person name="Campbell J.W."/>
            <person name="Gunsalus R.P."/>
        </authorList>
    </citation>
    <scope>NUCLEOTIDE SEQUENCE [LARGE SCALE GENOMIC DNA]</scope>
    <source>
        <strain evidence="8 9">SB</strain>
    </source>
</reference>
<organism evidence="8 9">
    <name type="scientific">Syntrophus aciditrophicus (strain SB)</name>
    <dbReference type="NCBI Taxonomy" id="56780"/>
    <lineage>
        <taxon>Bacteria</taxon>
        <taxon>Pseudomonadati</taxon>
        <taxon>Thermodesulfobacteriota</taxon>
        <taxon>Syntrophia</taxon>
        <taxon>Syntrophales</taxon>
        <taxon>Syntrophaceae</taxon>
        <taxon>Syntrophus</taxon>
    </lineage>
</organism>
<dbReference type="KEGG" id="sat:SYN_00795"/>
<dbReference type="PANTHER" id="PTHR11135:SF0">
    <property type="entry name" value="ELONGATOR COMPLEX PROTEIN 3"/>
    <property type="match status" value="1"/>
</dbReference>
<dbReference type="InParanoid" id="Q2LVR3"/>
<evidence type="ECO:0000256" key="2">
    <source>
        <dbReference type="ARBA" id="ARBA00022485"/>
    </source>
</evidence>
<evidence type="ECO:0000256" key="5">
    <source>
        <dbReference type="ARBA" id="ARBA00023004"/>
    </source>
</evidence>
<proteinExistence type="predicted"/>
<keyword evidence="5" id="KW-0408">Iron</keyword>
<dbReference type="GO" id="GO:0046872">
    <property type="term" value="F:metal ion binding"/>
    <property type="evidence" value="ECO:0007669"/>
    <property type="project" value="UniProtKB-KW"/>
</dbReference>
<protein>
    <submittedName>
        <fullName evidence="8">Radical SAM superfamily protein</fullName>
    </submittedName>
</protein>
<evidence type="ECO:0000313" key="9">
    <source>
        <dbReference type="Proteomes" id="UP000001933"/>
    </source>
</evidence>